<name>X1KBQ5_9ZZZZ</name>
<reference evidence="1" key="1">
    <citation type="journal article" date="2014" name="Front. Microbiol.">
        <title>High frequency of phylogenetically diverse reductive dehalogenase-homologous genes in deep subseafloor sedimentary metagenomes.</title>
        <authorList>
            <person name="Kawai M."/>
            <person name="Futagami T."/>
            <person name="Toyoda A."/>
            <person name="Takaki Y."/>
            <person name="Nishi S."/>
            <person name="Hori S."/>
            <person name="Arai W."/>
            <person name="Tsubouchi T."/>
            <person name="Morono Y."/>
            <person name="Uchiyama I."/>
            <person name="Ito T."/>
            <person name="Fujiyama A."/>
            <person name="Inagaki F."/>
            <person name="Takami H."/>
        </authorList>
    </citation>
    <scope>NUCLEOTIDE SEQUENCE</scope>
    <source>
        <strain evidence="1">Expedition CK06-06</strain>
    </source>
</reference>
<protein>
    <submittedName>
        <fullName evidence="1">Uncharacterized protein</fullName>
    </submittedName>
</protein>
<dbReference type="AlphaFoldDB" id="X1KBQ5"/>
<evidence type="ECO:0000313" key="1">
    <source>
        <dbReference type="EMBL" id="GAI04043.1"/>
    </source>
</evidence>
<feature type="non-terminal residue" evidence="1">
    <location>
        <position position="1"/>
    </location>
</feature>
<comment type="caution">
    <text evidence="1">The sequence shown here is derived from an EMBL/GenBank/DDBJ whole genome shotgun (WGS) entry which is preliminary data.</text>
</comment>
<dbReference type="EMBL" id="BARV01011108">
    <property type="protein sequence ID" value="GAI04043.1"/>
    <property type="molecule type" value="Genomic_DNA"/>
</dbReference>
<organism evidence="1">
    <name type="scientific">marine sediment metagenome</name>
    <dbReference type="NCBI Taxonomy" id="412755"/>
    <lineage>
        <taxon>unclassified sequences</taxon>
        <taxon>metagenomes</taxon>
        <taxon>ecological metagenomes</taxon>
    </lineage>
</organism>
<accession>X1KBQ5</accession>
<proteinExistence type="predicted"/>
<gene>
    <name evidence="1" type="ORF">S06H3_21216</name>
</gene>
<sequence>RYGSIIRIGQIYGIFVCVTTTDSSSFQERNGIKSILVTLVYLVYIDLV</sequence>